<evidence type="ECO:0000259" key="9">
    <source>
        <dbReference type="PROSITE" id="PS50011"/>
    </source>
</evidence>
<evidence type="ECO:0000256" key="6">
    <source>
        <dbReference type="ARBA" id="ARBA00022840"/>
    </source>
</evidence>
<keyword evidence="2" id="KW-0808">Transferase</keyword>
<dbReference type="STRING" id="32473.ENSXCOP00000020395"/>
<dbReference type="AlphaFoldDB" id="A0A3B5MA30"/>
<accession>A0A3B5MA30</accession>
<evidence type="ECO:0000256" key="1">
    <source>
        <dbReference type="ARBA" id="ARBA00004308"/>
    </source>
</evidence>
<keyword evidence="11" id="KW-1185">Reference proteome</keyword>
<sequence>MCRLSQDLMLGMCLDVSEGMAYLESSNFIHRDLAARNCLVTKNNEVKVSDFGMTRFVLDDQYTSSQGSKFPVKWSAPEVIKYSKFSSKSDIWSFGVLMWEIYNEGRLPYENRTNAEVVESLNAGLRLLKPRLAPNAVYSLMEWCWKEVGMSPVKQLPNHTNRTSSELSLVIVCVSQKPEDRPSFAVLLHELAALSDL</sequence>
<dbReference type="SUPFAM" id="SSF56112">
    <property type="entry name" value="Protein kinase-like (PK-like)"/>
    <property type="match status" value="1"/>
</dbReference>
<evidence type="ECO:0000256" key="2">
    <source>
        <dbReference type="ARBA" id="ARBA00022679"/>
    </source>
</evidence>
<dbReference type="GO" id="GO:0030182">
    <property type="term" value="P:neuron differentiation"/>
    <property type="evidence" value="ECO:0007669"/>
    <property type="project" value="UniProtKB-ARBA"/>
</dbReference>
<keyword evidence="4" id="KW-0547">Nucleotide-binding</keyword>
<keyword evidence="3" id="KW-0449">Lipoprotein</keyword>
<dbReference type="PROSITE" id="PS50011">
    <property type="entry name" value="PROTEIN_KINASE_DOM"/>
    <property type="match status" value="1"/>
</dbReference>
<dbReference type="Ensembl" id="ENSXCOT00000020643.1">
    <property type="protein sequence ID" value="ENSXCOP00000020395.1"/>
    <property type="gene ID" value="ENSXCOG00000015279.1"/>
</dbReference>
<dbReference type="Proteomes" id="UP000261380">
    <property type="component" value="Unplaced"/>
</dbReference>
<dbReference type="PRINTS" id="PR00109">
    <property type="entry name" value="TYRKINASE"/>
</dbReference>
<evidence type="ECO:0000256" key="8">
    <source>
        <dbReference type="ARBA" id="ARBA00023137"/>
    </source>
</evidence>
<dbReference type="FunFam" id="1.10.510.10:FF:001512">
    <property type="entry name" value="Receptor tyrosine-protein kinase erbB-2"/>
    <property type="match status" value="1"/>
</dbReference>
<dbReference type="PROSITE" id="PS00109">
    <property type="entry name" value="PROTEIN_KINASE_TYR"/>
    <property type="match status" value="1"/>
</dbReference>
<evidence type="ECO:0000256" key="7">
    <source>
        <dbReference type="ARBA" id="ARBA00023136"/>
    </source>
</evidence>
<dbReference type="GO" id="GO:0048468">
    <property type="term" value="P:cell development"/>
    <property type="evidence" value="ECO:0007669"/>
    <property type="project" value="UniProtKB-ARBA"/>
</dbReference>
<feature type="domain" description="Protein kinase" evidence="9">
    <location>
        <begin position="1"/>
        <end position="192"/>
    </location>
</feature>
<dbReference type="InterPro" id="IPR050198">
    <property type="entry name" value="Non-receptor_tyrosine_kinases"/>
</dbReference>
<evidence type="ECO:0000256" key="5">
    <source>
        <dbReference type="ARBA" id="ARBA00022777"/>
    </source>
</evidence>
<evidence type="ECO:0000256" key="4">
    <source>
        <dbReference type="ARBA" id="ARBA00022741"/>
    </source>
</evidence>
<keyword evidence="5" id="KW-0418">Kinase</keyword>
<dbReference type="GO" id="GO:0050793">
    <property type="term" value="P:regulation of developmental process"/>
    <property type="evidence" value="ECO:0007669"/>
    <property type="project" value="UniProtKB-ARBA"/>
</dbReference>
<keyword evidence="8" id="KW-0829">Tyrosine-protein kinase</keyword>
<keyword evidence="6" id="KW-0067">ATP-binding</keyword>
<evidence type="ECO:0000313" key="10">
    <source>
        <dbReference type="Ensembl" id="ENSXCOP00000020395.1"/>
    </source>
</evidence>
<name>A0A3B5MA30_9TELE</name>
<dbReference type="InterPro" id="IPR001245">
    <property type="entry name" value="Ser-Thr/Tyr_kinase_cat_dom"/>
</dbReference>
<reference evidence="10" key="1">
    <citation type="submission" date="2025-08" db="UniProtKB">
        <authorList>
            <consortium name="Ensembl"/>
        </authorList>
    </citation>
    <scope>IDENTIFICATION</scope>
</reference>
<keyword evidence="7" id="KW-0472">Membrane</keyword>
<dbReference type="GeneTree" id="ENSGT00940000158850"/>
<dbReference type="InterPro" id="IPR000719">
    <property type="entry name" value="Prot_kinase_dom"/>
</dbReference>
<dbReference type="InterPro" id="IPR008266">
    <property type="entry name" value="Tyr_kinase_AS"/>
</dbReference>
<dbReference type="PANTHER" id="PTHR24418">
    <property type="entry name" value="TYROSINE-PROTEIN KINASE"/>
    <property type="match status" value="1"/>
</dbReference>
<dbReference type="SMART" id="SM00219">
    <property type="entry name" value="TyrKc"/>
    <property type="match status" value="1"/>
</dbReference>
<dbReference type="GO" id="GO:0012505">
    <property type="term" value="C:endomembrane system"/>
    <property type="evidence" value="ECO:0007669"/>
    <property type="project" value="UniProtKB-SubCell"/>
</dbReference>
<keyword evidence="3" id="KW-0519">Myristate</keyword>
<dbReference type="InterPro" id="IPR020635">
    <property type="entry name" value="Tyr_kinase_cat_dom"/>
</dbReference>
<dbReference type="GO" id="GO:0005524">
    <property type="term" value="F:ATP binding"/>
    <property type="evidence" value="ECO:0007669"/>
    <property type="project" value="UniProtKB-KW"/>
</dbReference>
<evidence type="ECO:0000256" key="3">
    <source>
        <dbReference type="ARBA" id="ARBA00022707"/>
    </source>
</evidence>
<reference evidence="10" key="2">
    <citation type="submission" date="2025-09" db="UniProtKB">
        <authorList>
            <consortium name="Ensembl"/>
        </authorList>
    </citation>
    <scope>IDENTIFICATION</scope>
</reference>
<comment type="subcellular location">
    <subcellularLocation>
        <location evidence="1">Endomembrane system</location>
    </subcellularLocation>
</comment>
<dbReference type="InterPro" id="IPR011009">
    <property type="entry name" value="Kinase-like_dom_sf"/>
</dbReference>
<proteinExistence type="predicted"/>
<protein>
    <recommendedName>
        <fullName evidence="9">Protein kinase domain-containing protein</fullName>
    </recommendedName>
</protein>
<dbReference type="Pfam" id="PF07714">
    <property type="entry name" value="PK_Tyr_Ser-Thr"/>
    <property type="match status" value="1"/>
</dbReference>
<dbReference type="Gene3D" id="1.10.510.10">
    <property type="entry name" value="Transferase(Phosphotransferase) domain 1"/>
    <property type="match status" value="1"/>
</dbReference>
<evidence type="ECO:0000313" key="11">
    <source>
        <dbReference type="Proteomes" id="UP000261380"/>
    </source>
</evidence>
<dbReference type="GO" id="GO:0004713">
    <property type="term" value="F:protein tyrosine kinase activity"/>
    <property type="evidence" value="ECO:0007669"/>
    <property type="project" value="UniProtKB-KW"/>
</dbReference>
<organism evidence="10 11">
    <name type="scientific">Xiphophorus couchianus</name>
    <name type="common">Monterrey platyfish</name>
    <dbReference type="NCBI Taxonomy" id="32473"/>
    <lineage>
        <taxon>Eukaryota</taxon>
        <taxon>Metazoa</taxon>
        <taxon>Chordata</taxon>
        <taxon>Craniata</taxon>
        <taxon>Vertebrata</taxon>
        <taxon>Euteleostomi</taxon>
        <taxon>Actinopterygii</taxon>
        <taxon>Neopterygii</taxon>
        <taxon>Teleostei</taxon>
        <taxon>Neoteleostei</taxon>
        <taxon>Acanthomorphata</taxon>
        <taxon>Ovalentaria</taxon>
        <taxon>Atherinomorphae</taxon>
        <taxon>Cyprinodontiformes</taxon>
        <taxon>Poeciliidae</taxon>
        <taxon>Poeciliinae</taxon>
        <taxon>Xiphophorus</taxon>
    </lineage>
</organism>